<dbReference type="FunFam" id="1.20.58.760:FF:000001">
    <property type="entry name" value="ATP-dependent zinc metalloprotease FtsH"/>
    <property type="match status" value="1"/>
</dbReference>
<dbReference type="GO" id="GO:0030163">
    <property type="term" value="P:protein catabolic process"/>
    <property type="evidence" value="ECO:0007669"/>
    <property type="project" value="UniProtKB-UniRule"/>
</dbReference>
<dbReference type="Pfam" id="PF01434">
    <property type="entry name" value="Peptidase_M41"/>
    <property type="match status" value="1"/>
</dbReference>
<evidence type="ECO:0000256" key="2">
    <source>
        <dbReference type="ARBA" id="ARBA00010044"/>
    </source>
</evidence>
<name>A0A0G0GK86_9BACT</name>
<dbReference type="NCBIfam" id="TIGR01241">
    <property type="entry name" value="FtsH_fam"/>
    <property type="match status" value="1"/>
</dbReference>
<keyword evidence="12 14" id="KW-0472">Membrane</keyword>
<dbReference type="GO" id="GO:0006508">
    <property type="term" value="P:proteolysis"/>
    <property type="evidence" value="ECO:0007669"/>
    <property type="project" value="UniProtKB-KW"/>
</dbReference>
<comment type="cofactor">
    <cofactor evidence="14">
        <name>Zn(2+)</name>
        <dbReference type="ChEBI" id="CHEBI:29105"/>
    </cofactor>
    <text evidence="14">Binds 1 zinc ion per subunit.</text>
</comment>
<comment type="subunit">
    <text evidence="14">Homohexamer.</text>
</comment>
<feature type="binding site" evidence="14">
    <location>
        <position position="511"/>
    </location>
    <ligand>
        <name>Zn(2+)</name>
        <dbReference type="ChEBI" id="CHEBI:29105"/>
        <note>catalytic</note>
    </ligand>
</feature>
<evidence type="ECO:0000256" key="6">
    <source>
        <dbReference type="ARBA" id="ARBA00022741"/>
    </source>
</evidence>
<dbReference type="InterPro" id="IPR003959">
    <property type="entry name" value="ATPase_AAA_core"/>
</dbReference>
<feature type="binding site" evidence="14">
    <location>
        <position position="439"/>
    </location>
    <ligand>
        <name>Zn(2+)</name>
        <dbReference type="ChEBI" id="CHEBI:29105"/>
        <note>catalytic</note>
    </ligand>
</feature>
<comment type="function">
    <text evidence="14">Acts as a processive, ATP-dependent zinc metallopeptidase for both cytoplasmic and membrane proteins. Plays a role in the quality control of integral membrane proteins.</text>
</comment>
<dbReference type="Gene3D" id="1.20.58.760">
    <property type="entry name" value="Peptidase M41"/>
    <property type="match status" value="1"/>
</dbReference>
<dbReference type="GO" id="GO:0016887">
    <property type="term" value="F:ATP hydrolysis activity"/>
    <property type="evidence" value="ECO:0007669"/>
    <property type="project" value="UniProtKB-UniRule"/>
</dbReference>
<evidence type="ECO:0000313" key="18">
    <source>
        <dbReference type="Proteomes" id="UP000034917"/>
    </source>
</evidence>
<feature type="domain" description="AAA+ ATPase" evidence="16">
    <location>
        <begin position="206"/>
        <end position="345"/>
    </location>
</feature>
<keyword evidence="4 14" id="KW-0812">Transmembrane</keyword>
<keyword evidence="9 14" id="KW-0067">ATP-binding</keyword>
<reference evidence="17 18" key="1">
    <citation type="journal article" date="2015" name="Nature">
        <title>rRNA introns, odd ribosomes, and small enigmatic genomes across a large radiation of phyla.</title>
        <authorList>
            <person name="Brown C.T."/>
            <person name="Hug L.A."/>
            <person name="Thomas B.C."/>
            <person name="Sharon I."/>
            <person name="Castelle C.J."/>
            <person name="Singh A."/>
            <person name="Wilkins M.J."/>
            <person name="Williams K.H."/>
            <person name="Banfield J.F."/>
        </authorList>
    </citation>
    <scope>NUCLEOTIDE SEQUENCE [LARGE SCALE GENOMIC DNA]</scope>
</reference>
<dbReference type="Proteomes" id="UP000034917">
    <property type="component" value="Unassembled WGS sequence"/>
</dbReference>
<dbReference type="EC" id="3.4.24.-" evidence="14"/>
<keyword evidence="6 14" id="KW-0547">Nucleotide-binding</keyword>
<comment type="similarity">
    <text evidence="13 14">In the central section; belongs to the AAA ATPase family.</text>
</comment>
<dbReference type="GO" id="GO:0005886">
    <property type="term" value="C:plasma membrane"/>
    <property type="evidence" value="ECO:0007669"/>
    <property type="project" value="UniProtKB-SubCell"/>
</dbReference>
<evidence type="ECO:0000256" key="7">
    <source>
        <dbReference type="ARBA" id="ARBA00022801"/>
    </source>
</evidence>
<sequence>MANNKNQKIKIKEFKFNFNLRNVFFVIFVFLFLAYIYRSVGSQIKQVLPEKPLTTIVQEVKQGRIKKVDVIDNRIIAYYKDDKLAVTFKENSESFTKILQDNKINLNSIEVNVKDTQSSTGLANILSNLLPTILMVAFFIFLFRQAKGAQDSVFSFGQSRAKRFVKSLTKTKFTDVAGVDEAKKELEEIVDFLKNPEKYKKLGARTPKGVLLVGPSGCGKTLLAKAVAGEANVPFFSIAGSEFMEMLVGIGAARVRDLFDNAKKNSPAIIFIDEIDAIGRARSAGVMPAHDEREQTLNQILVEMDGFTPTEQVVVIAATNRGDLLDSALLRPGRFDRRIIVDFPDLEGRKAIAKIHSRGKPFDESVNWDKVAKRTVGYSGADLENMLNEAAISAARATRLKINMEDIEDAATKVKLGPEKKRLQSDLDKKLTAYHEAGHAVVSHFLPHTDPVHRISIVSRGMALGYTLIPPAKDKLHETKTHLLERISVMMGGRAAEQVIFDEVTTGAANDFDQATMIAKAMVVEYGMSDLGPINYGPTMDITEWGKSYFEQSSISQEMMAKIDAEVKKIITLCFEKAANIIKTNKEILDKVAEQLLKKESLDQDEFEKIVGKKEK</sequence>
<dbReference type="PANTHER" id="PTHR23076">
    <property type="entry name" value="METALLOPROTEASE M41 FTSH"/>
    <property type="match status" value="1"/>
</dbReference>
<organism evidence="17 18">
    <name type="scientific">Candidatus Roizmanbacteria bacterium GW2011_GWC2_37_13</name>
    <dbReference type="NCBI Taxonomy" id="1618486"/>
    <lineage>
        <taxon>Bacteria</taxon>
        <taxon>Candidatus Roizmaniibacteriota</taxon>
    </lineage>
</organism>
<keyword evidence="14" id="KW-1003">Cell membrane</keyword>
<dbReference type="SUPFAM" id="SSF52540">
    <property type="entry name" value="P-loop containing nucleoside triphosphate hydrolases"/>
    <property type="match status" value="1"/>
</dbReference>
<dbReference type="SUPFAM" id="SSF140990">
    <property type="entry name" value="FtsH protease domain-like"/>
    <property type="match status" value="1"/>
</dbReference>
<dbReference type="InterPro" id="IPR000642">
    <property type="entry name" value="Peptidase_M41"/>
</dbReference>
<evidence type="ECO:0000256" key="15">
    <source>
        <dbReference type="RuleBase" id="RU003651"/>
    </source>
</evidence>
<feature type="transmembrane region" description="Helical" evidence="14">
    <location>
        <begin position="20"/>
        <end position="37"/>
    </location>
</feature>
<dbReference type="GO" id="GO:0005524">
    <property type="term" value="F:ATP binding"/>
    <property type="evidence" value="ECO:0007669"/>
    <property type="project" value="UniProtKB-UniRule"/>
</dbReference>
<dbReference type="GO" id="GO:0004222">
    <property type="term" value="F:metalloendopeptidase activity"/>
    <property type="evidence" value="ECO:0007669"/>
    <property type="project" value="InterPro"/>
</dbReference>
<comment type="caution">
    <text evidence="14">Lacks conserved residue(s) required for the propagation of feature annotation.</text>
</comment>
<dbReference type="InterPro" id="IPR037219">
    <property type="entry name" value="Peptidase_M41-like"/>
</dbReference>
<evidence type="ECO:0000256" key="9">
    <source>
        <dbReference type="ARBA" id="ARBA00022840"/>
    </source>
</evidence>
<dbReference type="Pfam" id="PF00004">
    <property type="entry name" value="AAA"/>
    <property type="match status" value="1"/>
</dbReference>
<keyword evidence="5 14" id="KW-0479">Metal-binding</keyword>
<comment type="similarity">
    <text evidence="15">Belongs to the AAA ATPase family.</text>
</comment>
<keyword evidence="11 14" id="KW-0482">Metalloprotease</keyword>
<evidence type="ECO:0000256" key="5">
    <source>
        <dbReference type="ARBA" id="ARBA00022723"/>
    </source>
</evidence>
<dbReference type="Gene3D" id="3.40.50.300">
    <property type="entry name" value="P-loop containing nucleotide triphosphate hydrolases"/>
    <property type="match status" value="1"/>
</dbReference>
<feature type="transmembrane region" description="Helical" evidence="14">
    <location>
        <begin position="125"/>
        <end position="143"/>
    </location>
</feature>
<keyword evidence="10 14" id="KW-1133">Transmembrane helix</keyword>
<keyword evidence="7 14" id="KW-0378">Hydrolase</keyword>
<feature type="active site" evidence="14">
    <location>
        <position position="436"/>
    </location>
</feature>
<dbReference type="SMART" id="SM00382">
    <property type="entry name" value="AAA"/>
    <property type="match status" value="1"/>
</dbReference>
<evidence type="ECO:0000256" key="13">
    <source>
        <dbReference type="ARBA" id="ARBA00061570"/>
    </source>
</evidence>
<evidence type="ECO:0000259" key="16">
    <source>
        <dbReference type="SMART" id="SM00382"/>
    </source>
</evidence>
<dbReference type="PANTHER" id="PTHR23076:SF97">
    <property type="entry name" value="ATP-DEPENDENT ZINC METALLOPROTEASE YME1L1"/>
    <property type="match status" value="1"/>
</dbReference>
<comment type="caution">
    <text evidence="17">The sequence shown here is derived from an EMBL/GenBank/DDBJ whole genome shotgun (WGS) entry which is preliminary data.</text>
</comment>
<dbReference type="InterPro" id="IPR027417">
    <property type="entry name" value="P-loop_NTPase"/>
</dbReference>
<dbReference type="AlphaFoldDB" id="A0A0G0GK86"/>
<dbReference type="EMBL" id="LBSV01000002">
    <property type="protein sequence ID" value="KKQ26560.1"/>
    <property type="molecule type" value="Genomic_DNA"/>
</dbReference>
<feature type="binding site" evidence="14">
    <location>
        <position position="435"/>
    </location>
    <ligand>
        <name>Zn(2+)</name>
        <dbReference type="ChEBI" id="CHEBI:29105"/>
        <note>catalytic</note>
    </ligand>
</feature>
<comment type="subcellular location">
    <subcellularLocation>
        <location evidence="14">Cell membrane</location>
        <topology evidence="14">Multi-pass membrane protein</topology>
        <orientation evidence="14">Cytoplasmic side</orientation>
    </subcellularLocation>
    <subcellularLocation>
        <location evidence="1">Membrane</location>
    </subcellularLocation>
</comment>
<dbReference type="InterPro" id="IPR041569">
    <property type="entry name" value="AAA_lid_3"/>
</dbReference>
<dbReference type="GO" id="GO:0004176">
    <property type="term" value="F:ATP-dependent peptidase activity"/>
    <property type="evidence" value="ECO:0007669"/>
    <property type="project" value="InterPro"/>
</dbReference>
<evidence type="ECO:0000256" key="3">
    <source>
        <dbReference type="ARBA" id="ARBA00022670"/>
    </source>
</evidence>
<keyword evidence="3 14" id="KW-0645">Protease</keyword>
<dbReference type="Pfam" id="PF17862">
    <property type="entry name" value="AAA_lid_3"/>
    <property type="match status" value="1"/>
</dbReference>
<evidence type="ECO:0000256" key="12">
    <source>
        <dbReference type="ARBA" id="ARBA00023136"/>
    </source>
</evidence>
<protein>
    <recommendedName>
        <fullName evidence="14">ATP-dependent zinc metalloprotease FtsH</fullName>
        <ecNumber evidence="14">3.4.24.-</ecNumber>
    </recommendedName>
</protein>
<dbReference type="InterPro" id="IPR003960">
    <property type="entry name" value="ATPase_AAA_CS"/>
</dbReference>
<proteinExistence type="inferred from homology"/>
<dbReference type="PROSITE" id="PS00674">
    <property type="entry name" value="AAA"/>
    <property type="match status" value="1"/>
</dbReference>
<evidence type="ECO:0000256" key="10">
    <source>
        <dbReference type="ARBA" id="ARBA00022989"/>
    </source>
</evidence>
<dbReference type="CDD" id="cd19501">
    <property type="entry name" value="RecA-like_FtsH"/>
    <property type="match status" value="1"/>
</dbReference>
<dbReference type="HAMAP" id="MF_01458">
    <property type="entry name" value="FtsH"/>
    <property type="match status" value="1"/>
</dbReference>
<evidence type="ECO:0000256" key="14">
    <source>
        <dbReference type="HAMAP-Rule" id="MF_01458"/>
    </source>
</evidence>
<evidence type="ECO:0000256" key="4">
    <source>
        <dbReference type="ARBA" id="ARBA00022692"/>
    </source>
</evidence>
<dbReference type="Gene3D" id="1.10.8.60">
    <property type="match status" value="1"/>
</dbReference>
<gene>
    <name evidence="14" type="primary">ftsH</name>
    <name evidence="17" type="ORF">US40_C0002G0094</name>
</gene>
<evidence type="ECO:0000256" key="11">
    <source>
        <dbReference type="ARBA" id="ARBA00023049"/>
    </source>
</evidence>
<evidence type="ECO:0000256" key="1">
    <source>
        <dbReference type="ARBA" id="ARBA00004370"/>
    </source>
</evidence>
<accession>A0A0G0GK86</accession>
<dbReference type="InterPro" id="IPR005936">
    <property type="entry name" value="FtsH"/>
</dbReference>
<dbReference type="PATRIC" id="fig|1618486.3.peg.179"/>
<evidence type="ECO:0000313" key="17">
    <source>
        <dbReference type="EMBL" id="KKQ26560.1"/>
    </source>
</evidence>
<dbReference type="FunFam" id="3.40.50.300:FF:000001">
    <property type="entry name" value="ATP-dependent zinc metalloprotease FtsH"/>
    <property type="match status" value="1"/>
</dbReference>
<keyword evidence="8 14" id="KW-0862">Zinc</keyword>
<evidence type="ECO:0000256" key="8">
    <source>
        <dbReference type="ARBA" id="ARBA00022833"/>
    </source>
</evidence>
<dbReference type="GO" id="GO:0008270">
    <property type="term" value="F:zinc ion binding"/>
    <property type="evidence" value="ECO:0007669"/>
    <property type="project" value="UniProtKB-UniRule"/>
</dbReference>
<dbReference type="FunFam" id="1.10.8.60:FF:000001">
    <property type="entry name" value="ATP-dependent zinc metalloprotease FtsH"/>
    <property type="match status" value="1"/>
</dbReference>
<dbReference type="InterPro" id="IPR003593">
    <property type="entry name" value="AAA+_ATPase"/>
</dbReference>
<comment type="similarity">
    <text evidence="2 14">In the C-terminal section; belongs to the peptidase M41 family.</text>
</comment>